<organism evidence="2">
    <name type="scientific">Physcomitrium patens</name>
    <name type="common">Spreading-leaved earth moss</name>
    <name type="synonym">Physcomitrella patens</name>
    <dbReference type="NCBI Taxonomy" id="3218"/>
    <lineage>
        <taxon>Eukaryota</taxon>
        <taxon>Viridiplantae</taxon>
        <taxon>Streptophyta</taxon>
        <taxon>Embryophyta</taxon>
        <taxon>Bryophyta</taxon>
        <taxon>Bryophytina</taxon>
        <taxon>Bryopsida</taxon>
        <taxon>Funariidae</taxon>
        <taxon>Funariales</taxon>
        <taxon>Funariaceae</taxon>
        <taxon>Physcomitrium</taxon>
    </lineage>
</organism>
<proteinExistence type="predicted"/>
<dbReference type="STRING" id="3218.A0A2K1JG65"/>
<reference evidence="2 4" key="2">
    <citation type="journal article" date="2018" name="Plant J.">
        <title>The Physcomitrella patens chromosome-scale assembly reveals moss genome structure and evolution.</title>
        <authorList>
            <person name="Lang D."/>
            <person name="Ullrich K.K."/>
            <person name="Murat F."/>
            <person name="Fuchs J."/>
            <person name="Jenkins J."/>
            <person name="Haas F.B."/>
            <person name="Piednoel M."/>
            <person name="Gundlach H."/>
            <person name="Van Bel M."/>
            <person name="Meyberg R."/>
            <person name="Vives C."/>
            <person name="Morata J."/>
            <person name="Symeonidi A."/>
            <person name="Hiss M."/>
            <person name="Muchero W."/>
            <person name="Kamisugi Y."/>
            <person name="Saleh O."/>
            <person name="Blanc G."/>
            <person name="Decker E.L."/>
            <person name="van Gessel N."/>
            <person name="Grimwood J."/>
            <person name="Hayes R.D."/>
            <person name="Graham S.W."/>
            <person name="Gunter L.E."/>
            <person name="McDaniel S.F."/>
            <person name="Hoernstein S.N.W."/>
            <person name="Larsson A."/>
            <person name="Li F.W."/>
            <person name="Perroud P.F."/>
            <person name="Phillips J."/>
            <person name="Ranjan P."/>
            <person name="Rokshar D.S."/>
            <person name="Rothfels C.J."/>
            <person name="Schneider L."/>
            <person name="Shu S."/>
            <person name="Stevenson D.W."/>
            <person name="Thummler F."/>
            <person name="Tillich M."/>
            <person name="Villarreal Aguilar J.C."/>
            <person name="Widiez T."/>
            <person name="Wong G.K."/>
            <person name="Wymore A."/>
            <person name="Zhang Y."/>
            <person name="Zimmer A.D."/>
            <person name="Quatrano R.S."/>
            <person name="Mayer K.F.X."/>
            <person name="Goodstein D."/>
            <person name="Casacuberta J.M."/>
            <person name="Vandepoele K."/>
            <person name="Reski R."/>
            <person name="Cuming A.C."/>
            <person name="Tuskan G.A."/>
            <person name="Maumus F."/>
            <person name="Salse J."/>
            <person name="Schmutz J."/>
            <person name="Rensing S.A."/>
        </authorList>
    </citation>
    <scope>NUCLEOTIDE SEQUENCE [LARGE SCALE GENOMIC DNA]</scope>
    <source>
        <strain evidence="3 4">cv. Gransden 2004</strain>
    </source>
</reference>
<dbReference type="Proteomes" id="UP000006727">
    <property type="component" value="Chromosome 14"/>
</dbReference>
<evidence type="ECO:0000313" key="4">
    <source>
        <dbReference type="Proteomes" id="UP000006727"/>
    </source>
</evidence>
<feature type="compositionally biased region" description="Polar residues" evidence="1">
    <location>
        <begin position="1"/>
        <end position="20"/>
    </location>
</feature>
<dbReference type="InParanoid" id="A0A2K1JG65"/>
<evidence type="ECO:0000313" key="2">
    <source>
        <dbReference type="EMBL" id="PNR40542.1"/>
    </source>
</evidence>
<dbReference type="EnsemblPlants" id="Pp3c14_3311V3.1">
    <property type="protein sequence ID" value="Pp3c14_3311V3.1"/>
    <property type="gene ID" value="Pp3c14_3311"/>
</dbReference>
<feature type="compositionally biased region" description="Low complexity" evidence="1">
    <location>
        <begin position="21"/>
        <end position="36"/>
    </location>
</feature>
<feature type="compositionally biased region" description="Low complexity" evidence="1">
    <location>
        <begin position="177"/>
        <end position="196"/>
    </location>
</feature>
<dbReference type="EMBL" id="ABEU02000014">
    <property type="protein sequence ID" value="PNR40542.1"/>
    <property type="molecule type" value="Genomic_DNA"/>
</dbReference>
<accession>A0A2K1JG65</accession>
<sequence>MSEPFNQSKLSLPSQSNSRYSTSSPKNSNPAPNSTIPAPPSSPTPTPTPAQSIMKSSDRNTSPNPDPLCTSTVPLPSFALSDSQLFPYELLVTSSSPPPPLPTRSLHPVRLEHGDPSDSSMLGDDEQGDPIQYPHSSLQFSNSSLKFPSSSLKSSNATSPLIAPSSMLPHPPAVCNSSSSSPSSTSPLPHLSPSSFPRHRPSSPFLLFAHDASHPDIVIVRTTAPDCSNSLSSLKFVLSVYPRCNQGALRLSLRCHCGFSCGHSCASTHGCPTGYATLRGLSSRRGWLCVLGHFLLRHLESFLLRLPGFLVKSGGLQHCVSVDRAGIAYRALHGFSSEHAVITGHLKLINLTVR</sequence>
<protein>
    <submittedName>
        <fullName evidence="2 3">Uncharacterized protein</fullName>
    </submittedName>
</protein>
<dbReference type="AlphaFoldDB" id="A0A2K1JG65"/>
<feature type="region of interest" description="Disordered" evidence="1">
    <location>
        <begin position="1"/>
        <end position="75"/>
    </location>
</feature>
<gene>
    <name evidence="2" type="ORF">PHYPA_017944</name>
</gene>
<reference evidence="2 4" key="1">
    <citation type="journal article" date="2008" name="Science">
        <title>The Physcomitrella genome reveals evolutionary insights into the conquest of land by plants.</title>
        <authorList>
            <person name="Rensing S."/>
            <person name="Lang D."/>
            <person name="Zimmer A."/>
            <person name="Terry A."/>
            <person name="Salamov A."/>
            <person name="Shapiro H."/>
            <person name="Nishiyama T."/>
            <person name="Perroud P.-F."/>
            <person name="Lindquist E."/>
            <person name="Kamisugi Y."/>
            <person name="Tanahashi T."/>
            <person name="Sakakibara K."/>
            <person name="Fujita T."/>
            <person name="Oishi K."/>
            <person name="Shin-I T."/>
            <person name="Kuroki Y."/>
            <person name="Toyoda A."/>
            <person name="Suzuki Y."/>
            <person name="Hashimoto A."/>
            <person name="Yamaguchi K."/>
            <person name="Sugano A."/>
            <person name="Kohara Y."/>
            <person name="Fujiyama A."/>
            <person name="Anterola A."/>
            <person name="Aoki S."/>
            <person name="Ashton N."/>
            <person name="Barbazuk W.B."/>
            <person name="Barker E."/>
            <person name="Bennetzen J."/>
            <person name="Bezanilla M."/>
            <person name="Blankenship R."/>
            <person name="Cho S.H."/>
            <person name="Dutcher S."/>
            <person name="Estelle M."/>
            <person name="Fawcett J.A."/>
            <person name="Gundlach H."/>
            <person name="Hanada K."/>
            <person name="Heyl A."/>
            <person name="Hicks K.A."/>
            <person name="Hugh J."/>
            <person name="Lohr M."/>
            <person name="Mayer K."/>
            <person name="Melkozernov A."/>
            <person name="Murata T."/>
            <person name="Nelson D."/>
            <person name="Pils B."/>
            <person name="Prigge M."/>
            <person name="Reiss B."/>
            <person name="Renner T."/>
            <person name="Rombauts S."/>
            <person name="Rushton P."/>
            <person name="Sanderfoot A."/>
            <person name="Schween G."/>
            <person name="Shiu S.-H."/>
            <person name="Stueber K."/>
            <person name="Theodoulou F.L."/>
            <person name="Tu H."/>
            <person name="Van de Peer Y."/>
            <person name="Verrier P.J."/>
            <person name="Waters E."/>
            <person name="Wood A."/>
            <person name="Yang L."/>
            <person name="Cove D."/>
            <person name="Cuming A."/>
            <person name="Hasebe M."/>
            <person name="Lucas S."/>
            <person name="Mishler D.B."/>
            <person name="Reski R."/>
            <person name="Grigoriev I."/>
            <person name="Quatrano R.S."/>
            <person name="Boore J.L."/>
        </authorList>
    </citation>
    <scope>NUCLEOTIDE SEQUENCE [LARGE SCALE GENOMIC DNA]</scope>
    <source>
        <strain evidence="3 4">cv. Gransden 2004</strain>
    </source>
</reference>
<name>A0A2K1JG65_PHYPA</name>
<reference evidence="3" key="3">
    <citation type="submission" date="2020-12" db="UniProtKB">
        <authorList>
            <consortium name="EnsemblPlants"/>
        </authorList>
    </citation>
    <scope>IDENTIFICATION</scope>
</reference>
<dbReference type="Gramene" id="Pp3c14_3311V3.1">
    <property type="protein sequence ID" value="Pp3c14_3311V3.1"/>
    <property type="gene ID" value="Pp3c14_3311"/>
</dbReference>
<evidence type="ECO:0000313" key="3">
    <source>
        <dbReference type="EnsemblPlants" id="Pp3c14_3311V3.1"/>
    </source>
</evidence>
<feature type="region of interest" description="Disordered" evidence="1">
    <location>
        <begin position="173"/>
        <end position="196"/>
    </location>
</feature>
<keyword evidence="4" id="KW-1185">Reference proteome</keyword>
<feature type="compositionally biased region" description="Polar residues" evidence="1">
    <location>
        <begin position="51"/>
        <end position="75"/>
    </location>
</feature>
<feature type="compositionally biased region" description="Pro residues" evidence="1">
    <location>
        <begin position="37"/>
        <end position="48"/>
    </location>
</feature>
<evidence type="ECO:0000256" key="1">
    <source>
        <dbReference type="SAM" id="MobiDB-lite"/>
    </source>
</evidence>
<feature type="region of interest" description="Disordered" evidence="1">
    <location>
        <begin position="94"/>
        <end position="138"/>
    </location>
</feature>